<keyword evidence="1" id="KW-0378">Hydrolase</keyword>
<dbReference type="InterPro" id="IPR023214">
    <property type="entry name" value="HAD_sf"/>
</dbReference>
<gene>
    <name evidence="1" type="ORF">IAA54_04245</name>
</gene>
<dbReference type="Gene3D" id="1.10.150.240">
    <property type="entry name" value="Putative phosphatase, domain 2"/>
    <property type="match status" value="1"/>
</dbReference>
<dbReference type="Gene3D" id="3.40.50.1000">
    <property type="entry name" value="HAD superfamily/HAD-like"/>
    <property type="match status" value="1"/>
</dbReference>
<dbReference type="GO" id="GO:0008967">
    <property type="term" value="F:phosphoglycolate phosphatase activity"/>
    <property type="evidence" value="ECO:0007669"/>
    <property type="project" value="TreeGrafter"/>
</dbReference>
<dbReference type="PANTHER" id="PTHR43434">
    <property type="entry name" value="PHOSPHOGLYCOLATE PHOSPHATASE"/>
    <property type="match status" value="1"/>
</dbReference>
<protein>
    <submittedName>
        <fullName evidence="1">HAD family hydrolase</fullName>
    </submittedName>
</protein>
<dbReference type="GO" id="GO:0006281">
    <property type="term" value="P:DNA repair"/>
    <property type="evidence" value="ECO:0007669"/>
    <property type="project" value="TreeGrafter"/>
</dbReference>
<reference evidence="1" key="1">
    <citation type="submission" date="2020-10" db="EMBL/GenBank/DDBJ databases">
        <authorList>
            <person name="Gilroy R."/>
        </authorList>
    </citation>
    <scope>NUCLEOTIDE SEQUENCE</scope>
    <source>
        <strain evidence="1">ChiSjej1B19-7085</strain>
    </source>
</reference>
<dbReference type="AlphaFoldDB" id="A0A9D1J0R5"/>
<dbReference type="SUPFAM" id="SSF56784">
    <property type="entry name" value="HAD-like"/>
    <property type="match status" value="1"/>
</dbReference>
<dbReference type="InterPro" id="IPR041492">
    <property type="entry name" value="HAD_2"/>
</dbReference>
<comment type="caution">
    <text evidence="1">The sequence shown here is derived from an EMBL/GenBank/DDBJ whole genome shotgun (WGS) entry which is preliminary data.</text>
</comment>
<organism evidence="1 2">
    <name type="scientific">Candidatus Gallacutalibacter pullicola</name>
    <dbReference type="NCBI Taxonomy" id="2840830"/>
    <lineage>
        <taxon>Bacteria</taxon>
        <taxon>Bacillati</taxon>
        <taxon>Bacillota</taxon>
        <taxon>Clostridia</taxon>
        <taxon>Eubacteriales</taxon>
        <taxon>Candidatus Gallacutalibacter</taxon>
    </lineage>
</organism>
<evidence type="ECO:0000313" key="1">
    <source>
        <dbReference type="EMBL" id="HIR56856.1"/>
    </source>
</evidence>
<dbReference type="SFLD" id="SFLDS00003">
    <property type="entry name" value="Haloacid_Dehalogenase"/>
    <property type="match status" value="1"/>
</dbReference>
<dbReference type="Proteomes" id="UP000886785">
    <property type="component" value="Unassembled WGS sequence"/>
</dbReference>
<dbReference type="SFLD" id="SFLDG01129">
    <property type="entry name" value="C1.5:_HAD__Beta-PGM__Phosphata"/>
    <property type="match status" value="1"/>
</dbReference>
<reference evidence="1" key="2">
    <citation type="journal article" date="2021" name="PeerJ">
        <title>Extensive microbial diversity within the chicken gut microbiome revealed by metagenomics and culture.</title>
        <authorList>
            <person name="Gilroy R."/>
            <person name="Ravi A."/>
            <person name="Getino M."/>
            <person name="Pursley I."/>
            <person name="Horton D.L."/>
            <person name="Alikhan N.F."/>
            <person name="Baker D."/>
            <person name="Gharbi K."/>
            <person name="Hall N."/>
            <person name="Watson M."/>
            <person name="Adriaenssens E.M."/>
            <person name="Foster-Nyarko E."/>
            <person name="Jarju S."/>
            <person name="Secka A."/>
            <person name="Antonio M."/>
            <person name="Oren A."/>
            <person name="Chaudhuri R.R."/>
            <person name="La Ragione R."/>
            <person name="Hildebrand F."/>
            <person name="Pallen M.J."/>
        </authorList>
    </citation>
    <scope>NUCLEOTIDE SEQUENCE</scope>
    <source>
        <strain evidence="1">ChiSjej1B19-7085</strain>
    </source>
</reference>
<evidence type="ECO:0000313" key="2">
    <source>
        <dbReference type="Proteomes" id="UP000886785"/>
    </source>
</evidence>
<dbReference type="EMBL" id="DVHF01000050">
    <property type="protein sequence ID" value="HIR56856.1"/>
    <property type="molecule type" value="Genomic_DNA"/>
</dbReference>
<dbReference type="InterPro" id="IPR036412">
    <property type="entry name" value="HAD-like_sf"/>
</dbReference>
<dbReference type="PANTHER" id="PTHR43434:SF1">
    <property type="entry name" value="PHOSPHOGLYCOLATE PHOSPHATASE"/>
    <property type="match status" value="1"/>
</dbReference>
<dbReference type="InterPro" id="IPR050155">
    <property type="entry name" value="HAD-like_hydrolase_sf"/>
</dbReference>
<accession>A0A9D1J0R5</accession>
<dbReference type="Pfam" id="PF13419">
    <property type="entry name" value="HAD_2"/>
    <property type="match status" value="1"/>
</dbReference>
<proteinExistence type="predicted"/>
<name>A0A9D1J0R5_9FIRM</name>
<sequence length="214" mass="24389">MPHPQKLVIFDLDGTLNRTELFSVGAHRMVQTEFGWNAQTPEQIKRIYGLPAKEYISMLLPGADEETQQKYLARVDQVEQECMDLAEAYPGCRQLMDKLHEDHCVVAVCSNAPAHYIDKVLEKIQLADRIDYKQPLEPQMQSKSESLRALLDRVQPEQGAVMVGDTSMDRIAADDNNLPFIGCLYGYRPEEMQNEPYRVSRPDEIADLVHQILG</sequence>
<dbReference type="GO" id="GO:0005829">
    <property type="term" value="C:cytosol"/>
    <property type="evidence" value="ECO:0007669"/>
    <property type="project" value="TreeGrafter"/>
</dbReference>
<dbReference type="InterPro" id="IPR023198">
    <property type="entry name" value="PGP-like_dom2"/>
</dbReference>